<gene>
    <name evidence="2" type="ORF">GO495_00760</name>
</gene>
<evidence type="ECO:0000313" key="2">
    <source>
        <dbReference type="EMBL" id="MVT39098.1"/>
    </source>
</evidence>
<keyword evidence="1" id="KW-0732">Signal</keyword>
<evidence type="ECO:0008006" key="4">
    <source>
        <dbReference type="Google" id="ProtNLM"/>
    </source>
</evidence>
<dbReference type="AlphaFoldDB" id="A0A6N8J328"/>
<keyword evidence="3" id="KW-1185">Reference proteome</keyword>
<reference evidence="2 3" key="1">
    <citation type="submission" date="2019-12" db="EMBL/GenBank/DDBJ databases">
        <title>The draft genomic sequence of strain Chitinophaga oryziterrae JCM 16595.</title>
        <authorList>
            <person name="Zhang X."/>
        </authorList>
    </citation>
    <scope>NUCLEOTIDE SEQUENCE [LARGE SCALE GENOMIC DNA]</scope>
    <source>
        <strain evidence="2 3">JCM 16595</strain>
    </source>
</reference>
<feature type="chain" id="PRO_5026950575" description="Acid-shock protein" evidence="1">
    <location>
        <begin position="24"/>
        <end position="70"/>
    </location>
</feature>
<proteinExistence type="predicted"/>
<organism evidence="2 3">
    <name type="scientific">Chitinophaga oryziterrae</name>
    <dbReference type="NCBI Taxonomy" id="1031224"/>
    <lineage>
        <taxon>Bacteria</taxon>
        <taxon>Pseudomonadati</taxon>
        <taxon>Bacteroidota</taxon>
        <taxon>Chitinophagia</taxon>
        <taxon>Chitinophagales</taxon>
        <taxon>Chitinophagaceae</taxon>
        <taxon>Chitinophaga</taxon>
    </lineage>
</organism>
<evidence type="ECO:0000313" key="3">
    <source>
        <dbReference type="Proteomes" id="UP000468388"/>
    </source>
</evidence>
<dbReference type="RefSeq" id="WP_157297801.1">
    <property type="nucleotide sequence ID" value="NZ_BAAAZB010000005.1"/>
</dbReference>
<name>A0A6N8J328_9BACT</name>
<protein>
    <recommendedName>
        <fullName evidence="4">Acid-shock protein</fullName>
    </recommendedName>
</protein>
<comment type="caution">
    <text evidence="2">The sequence shown here is derived from an EMBL/GenBank/DDBJ whole genome shotgun (WGS) entry which is preliminary data.</text>
</comment>
<accession>A0A6N8J328</accession>
<feature type="signal peptide" evidence="1">
    <location>
        <begin position="1"/>
        <end position="23"/>
    </location>
</feature>
<dbReference type="Proteomes" id="UP000468388">
    <property type="component" value="Unassembled WGS sequence"/>
</dbReference>
<dbReference type="EMBL" id="WRXO01000001">
    <property type="protein sequence ID" value="MVT39098.1"/>
    <property type="molecule type" value="Genomic_DNA"/>
</dbReference>
<sequence length="70" mass="7679">MQNKKWGMLAFTAATMATTTVMAQQPVVAKQAQKKIATDTSKKTAKVALFPVQKTDDLKSPKVRKSAKKQ</sequence>
<evidence type="ECO:0000256" key="1">
    <source>
        <dbReference type="SAM" id="SignalP"/>
    </source>
</evidence>